<accession>A0AAW1JUR1</accession>
<dbReference type="AlphaFoldDB" id="A0AAW1JUR1"/>
<evidence type="ECO:0000256" key="1">
    <source>
        <dbReference type="SAM" id="SignalP"/>
    </source>
</evidence>
<keyword evidence="1" id="KW-0732">Signal</keyword>
<feature type="chain" id="PRO_5043598209" evidence="1">
    <location>
        <begin position="17"/>
        <end position="83"/>
    </location>
</feature>
<dbReference type="Proteomes" id="UP001458880">
    <property type="component" value="Unassembled WGS sequence"/>
</dbReference>
<comment type="caution">
    <text evidence="2">The sequence shown here is derived from an EMBL/GenBank/DDBJ whole genome shotgun (WGS) entry which is preliminary data.</text>
</comment>
<proteinExistence type="predicted"/>
<organism evidence="2 3">
    <name type="scientific">Popillia japonica</name>
    <name type="common">Japanese beetle</name>
    <dbReference type="NCBI Taxonomy" id="7064"/>
    <lineage>
        <taxon>Eukaryota</taxon>
        <taxon>Metazoa</taxon>
        <taxon>Ecdysozoa</taxon>
        <taxon>Arthropoda</taxon>
        <taxon>Hexapoda</taxon>
        <taxon>Insecta</taxon>
        <taxon>Pterygota</taxon>
        <taxon>Neoptera</taxon>
        <taxon>Endopterygota</taxon>
        <taxon>Coleoptera</taxon>
        <taxon>Polyphaga</taxon>
        <taxon>Scarabaeiformia</taxon>
        <taxon>Scarabaeidae</taxon>
        <taxon>Rutelinae</taxon>
        <taxon>Popillia</taxon>
    </lineage>
</organism>
<keyword evidence="3" id="KW-1185">Reference proteome</keyword>
<feature type="signal peptide" evidence="1">
    <location>
        <begin position="1"/>
        <end position="16"/>
    </location>
</feature>
<gene>
    <name evidence="2" type="ORF">QE152_g27618</name>
</gene>
<dbReference type="EMBL" id="JASPKY010000342">
    <property type="protein sequence ID" value="KAK9707818.1"/>
    <property type="molecule type" value="Genomic_DNA"/>
</dbReference>
<reference evidence="2 3" key="1">
    <citation type="journal article" date="2024" name="BMC Genomics">
        <title>De novo assembly and annotation of Popillia japonica's genome with initial clues to its potential as an invasive pest.</title>
        <authorList>
            <person name="Cucini C."/>
            <person name="Boschi S."/>
            <person name="Funari R."/>
            <person name="Cardaioli E."/>
            <person name="Iannotti N."/>
            <person name="Marturano G."/>
            <person name="Paoli F."/>
            <person name="Bruttini M."/>
            <person name="Carapelli A."/>
            <person name="Frati F."/>
            <person name="Nardi F."/>
        </authorList>
    </citation>
    <scope>NUCLEOTIDE SEQUENCE [LARGE SCALE GENOMIC DNA]</scope>
    <source>
        <strain evidence="2">DMR45628</strain>
    </source>
</reference>
<evidence type="ECO:0000313" key="2">
    <source>
        <dbReference type="EMBL" id="KAK9707818.1"/>
    </source>
</evidence>
<evidence type="ECO:0000313" key="3">
    <source>
        <dbReference type="Proteomes" id="UP001458880"/>
    </source>
</evidence>
<protein>
    <submittedName>
        <fullName evidence="2">Uncharacterized protein</fullName>
    </submittedName>
</protein>
<sequence length="83" mass="9262">MKIFILACLCVYLCRSQNVNGYDYNDYDNGIQQSQTPDPRQNRAPIQFPMAPLTGVGLSGVRAGASGFGFYPPKNGLNQYNYY</sequence>
<name>A0AAW1JUR1_POPJA</name>